<reference evidence="3 5" key="1">
    <citation type="submission" date="2020-01" db="EMBL/GenBank/DDBJ databases">
        <authorList>
            <consortium name="DOE Joint Genome Institute"/>
            <person name="Haridas S."/>
            <person name="Albert R."/>
            <person name="Binder M."/>
            <person name="Bloem J."/>
            <person name="Labutti K."/>
            <person name="Salamov A."/>
            <person name="Andreopoulos B."/>
            <person name="Baker S.E."/>
            <person name="Barry K."/>
            <person name="Bills G."/>
            <person name="Bluhm B.H."/>
            <person name="Cannon C."/>
            <person name="Castanera R."/>
            <person name="Culley D.E."/>
            <person name="Daum C."/>
            <person name="Ezra D."/>
            <person name="Gonzalez J.B."/>
            <person name="Henrissat B."/>
            <person name="Kuo A."/>
            <person name="Liang C."/>
            <person name="Lipzen A."/>
            <person name="Lutzoni F."/>
            <person name="Magnuson J."/>
            <person name="Mondo S."/>
            <person name="Nolan M."/>
            <person name="Ohm R."/>
            <person name="Pangilinan J."/>
            <person name="Park H.-J."/>
            <person name="Ramirez L."/>
            <person name="Alfaro M."/>
            <person name="Sun H."/>
            <person name="Tritt A."/>
            <person name="Yoshinaga Y."/>
            <person name="Zwiers L.-H."/>
            <person name="Turgeon B.G."/>
            <person name="Goodwin S.B."/>
            <person name="Spatafora J.W."/>
            <person name="Crous P.W."/>
            <person name="Grigoriev I.V."/>
        </authorList>
    </citation>
    <scope>NUCLEOTIDE SEQUENCE</scope>
    <source>
        <strain evidence="3 5">CBS 781.70</strain>
    </source>
</reference>
<gene>
    <name evidence="3 5" type="ORF">P152DRAFT_462125</name>
</gene>
<dbReference type="OrthoDB" id="5372708at2759"/>
<reference evidence="5" key="2">
    <citation type="submission" date="2020-04" db="EMBL/GenBank/DDBJ databases">
        <authorList>
            <consortium name="NCBI Genome Project"/>
        </authorList>
    </citation>
    <scope>NUCLEOTIDE SEQUENCE</scope>
    <source>
        <strain evidence="5">CBS 781.70</strain>
    </source>
</reference>
<dbReference type="AlphaFoldDB" id="A0A6G1FT62"/>
<evidence type="ECO:0000256" key="2">
    <source>
        <dbReference type="SAM" id="SignalP"/>
    </source>
</evidence>
<proteinExistence type="predicted"/>
<evidence type="ECO:0000256" key="1">
    <source>
        <dbReference type="SAM" id="MobiDB-lite"/>
    </source>
</evidence>
<evidence type="ECO:0000313" key="3">
    <source>
        <dbReference type="EMBL" id="KAF1808898.1"/>
    </source>
</evidence>
<dbReference type="Proteomes" id="UP000504638">
    <property type="component" value="Unplaced"/>
</dbReference>
<dbReference type="GeneID" id="54420845"/>
<reference evidence="5" key="3">
    <citation type="submission" date="2025-04" db="UniProtKB">
        <authorList>
            <consortium name="RefSeq"/>
        </authorList>
    </citation>
    <scope>IDENTIFICATION</scope>
    <source>
        <strain evidence="5">CBS 781.70</strain>
    </source>
</reference>
<evidence type="ECO:0000313" key="5">
    <source>
        <dbReference type="RefSeq" id="XP_033530529.1"/>
    </source>
</evidence>
<evidence type="ECO:0000313" key="4">
    <source>
        <dbReference type="Proteomes" id="UP000504638"/>
    </source>
</evidence>
<name>A0A6G1FT62_9PEZI</name>
<sequence>MHRTIMGFYLLLACLVQAERNIPANVFPLTLGPHGSNFDDVVDALELMQRLDRGVDMDINGKTYFVCIPFLAFIGDMPQQQLNGGFLGPTANFNCRFCTIDAPRRGNLDFNIVHSGRYHFEVMRQRQHMDSVWQKTHHEAFARANGMRVEFPALKKLAPCNPINIDCPGDMAHSEAGGITELLHLAILDQVLTPQAAIGYTQKVRSFPFPPGWNRIQSPLFYIGSYTLQEHARWSVIIPVLFRLWLRASHIKPTFLQEAHIVFSTEVLELAAVENPKLPTNDHIVTILVKAVASVAKVNTLLSAAYLTTAERASLHMEITASRSMFQRLCEVASRAAAIQTRAFSRVGSRTGSVEPGSSTQPTQTPMSTITASTTPVAITKKEAASTKNKAAGYRNNISRPNVHAALHYPLVQDQYALVSNVHALGGELKHRSYKKNILRTNKKHPEKDLLEIESFTMTLRFLLHGSFQVTHPALSAQFQNLRVRCPQLFTSLMPHATIAQLQVVPGATGAGELDADHDISLATREDDTHRQPSVLGRIPNKYVEQTLQLPVSVSKFSAGFRAKIFRSYSADYKMPVNHPGTRRLRWWKKVSFVFCL</sequence>
<feature type="chain" id="PRO_5044631561" evidence="2">
    <location>
        <begin position="19"/>
        <end position="597"/>
    </location>
</feature>
<feature type="compositionally biased region" description="Low complexity" evidence="1">
    <location>
        <begin position="356"/>
        <end position="370"/>
    </location>
</feature>
<accession>A0A6G1FT62</accession>
<protein>
    <submittedName>
        <fullName evidence="3 5">Uncharacterized protein</fullName>
    </submittedName>
</protein>
<feature type="signal peptide" evidence="2">
    <location>
        <begin position="1"/>
        <end position="18"/>
    </location>
</feature>
<dbReference type="RefSeq" id="XP_033530529.1">
    <property type="nucleotide sequence ID" value="XM_033680275.1"/>
</dbReference>
<organism evidence="3">
    <name type="scientific">Eremomyces bilateralis CBS 781.70</name>
    <dbReference type="NCBI Taxonomy" id="1392243"/>
    <lineage>
        <taxon>Eukaryota</taxon>
        <taxon>Fungi</taxon>
        <taxon>Dikarya</taxon>
        <taxon>Ascomycota</taxon>
        <taxon>Pezizomycotina</taxon>
        <taxon>Dothideomycetes</taxon>
        <taxon>Dothideomycetes incertae sedis</taxon>
        <taxon>Eremomycetales</taxon>
        <taxon>Eremomycetaceae</taxon>
        <taxon>Eremomyces</taxon>
    </lineage>
</organism>
<keyword evidence="4" id="KW-1185">Reference proteome</keyword>
<feature type="region of interest" description="Disordered" evidence="1">
    <location>
        <begin position="348"/>
        <end position="370"/>
    </location>
</feature>
<dbReference type="EMBL" id="ML975178">
    <property type="protein sequence ID" value="KAF1808898.1"/>
    <property type="molecule type" value="Genomic_DNA"/>
</dbReference>
<keyword evidence="2" id="KW-0732">Signal</keyword>